<accession>A0AA97CYX2</accession>
<keyword evidence="2" id="KW-0812">Transmembrane</keyword>
<name>A0AA97CYX2_9ACTN</name>
<feature type="compositionally biased region" description="Low complexity" evidence="1">
    <location>
        <begin position="132"/>
        <end position="148"/>
    </location>
</feature>
<keyword evidence="2" id="KW-1133">Transmembrane helix</keyword>
<organism evidence="3">
    <name type="scientific">Gordonia sp. MP11Mi</name>
    <dbReference type="NCBI Taxonomy" id="3022769"/>
    <lineage>
        <taxon>Bacteria</taxon>
        <taxon>Bacillati</taxon>
        <taxon>Actinomycetota</taxon>
        <taxon>Actinomycetes</taxon>
        <taxon>Mycobacteriales</taxon>
        <taxon>Gordoniaceae</taxon>
        <taxon>Gordonia</taxon>
    </lineage>
</organism>
<evidence type="ECO:0000313" key="3">
    <source>
        <dbReference type="EMBL" id="WOC13636.1"/>
    </source>
</evidence>
<evidence type="ECO:0008006" key="4">
    <source>
        <dbReference type="Google" id="ProtNLM"/>
    </source>
</evidence>
<gene>
    <name evidence="3" type="ORF">MP11Mi_27400</name>
</gene>
<dbReference type="AlphaFoldDB" id="A0AA97CYX2"/>
<feature type="transmembrane region" description="Helical" evidence="2">
    <location>
        <begin position="107"/>
        <end position="127"/>
    </location>
</feature>
<feature type="compositionally biased region" description="Pro residues" evidence="1">
    <location>
        <begin position="86"/>
        <end position="95"/>
    </location>
</feature>
<feature type="region of interest" description="Disordered" evidence="1">
    <location>
        <begin position="64"/>
        <end position="102"/>
    </location>
</feature>
<keyword evidence="2" id="KW-0472">Membrane</keyword>
<dbReference type="EMBL" id="CP128986">
    <property type="protein sequence ID" value="WOC13636.1"/>
    <property type="molecule type" value="Genomic_DNA"/>
</dbReference>
<evidence type="ECO:0000256" key="1">
    <source>
        <dbReference type="SAM" id="MobiDB-lite"/>
    </source>
</evidence>
<proteinExistence type="predicted"/>
<feature type="region of interest" description="Disordered" evidence="1">
    <location>
        <begin position="132"/>
        <end position="167"/>
    </location>
</feature>
<protein>
    <recommendedName>
        <fullName evidence="4">J domain-containing protein</fullName>
    </recommendedName>
</protein>
<dbReference type="RefSeq" id="WP_420039440.1">
    <property type="nucleotide sequence ID" value="NZ_CP128986.1"/>
</dbReference>
<feature type="region of interest" description="Disordered" evidence="1">
    <location>
        <begin position="380"/>
        <end position="401"/>
    </location>
</feature>
<sequence>MAHINLYESFGLDPRASSDDLWRTLTDRLATATEPATQHQIQTARAILSDPSLRAQYDARLADPSAPVLDPAGLDQLAGSPSWGSAPPPSTPTPPVQKSGSRPSVPLMIAVGVLVVVVAIVASVIVVSNTSDNSTANTAASSSTEATTKAGTNGPTNEAPAPSAVEPTAPVEGAYVGAGGPRPPGAIALPTYVSKYGKVKSAHLLTPTGGIGCDFQTADSDGKQGQCGVRSMNRPDSPLGTETLAGSTKGKWLFQFKDNRVGDPVSSSGTTGWMNQPANDGYKVPVVEYGKQYYFEDWVCASEMIGLTCWNTTTGSGVFLANEKAETFDGAGTTAPTTSDGRSGGETIVLGSMPPNGRGYGTEKPTEVYAGGSPTSRITDVTWSSWGGDTAEGTGTGTYREDGRVGREQYIPATIIASDIGMCDGKRAYLTIAWYFPSKGETASPDREMKTCSSQ</sequence>
<evidence type="ECO:0000256" key="2">
    <source>
        <dbReference type="SAM" id="Phobius"/>
    </source>
</evidence>
<reference evidence="3" key="1">
    <citation type="submission" date="2023-06" db="EMBL/GenBank/DDBJ databases">
        <title>Gordonia sp. nov. and Pseudochrobactrum sp. nov., two species isolated from the burying beetle Nicrophorus vespilloides.</title>
        <authorList>
            <person name="Poehlein A."/>
            <person name="Guzman J."/>
            <person name="Daniel R."/>
            <person name="Vilcinskas A."/>
        </authorList>
    </citation>
    <scope>NUCLEOTIDE SEQUENCE</scope>
    <source>
        <strain evidence="3">MP11Mi</strain>
    </source>
</reference>